<keyword evidence="1" id="KW-0472">Membrane</keyword>
<evidence type="ECO:0000313" key="3">
    <source>
        <dbReference type="Proteomes" id="UP001501218"/>
    </source>
</evidence>
<keyword evidence="1" id="KW-0812">Transmembrane</keyword>
<accession>A0ABN3FKF7</accession>
<reference evidence="2 3" key="1">
    <citation type="journal article" date="2019" name="Int. J. Syst. Evol. Microbiol.">
        <title>The Global Catalogue of Microorganisms (GCM) 10K type strain sequencing project: providing services to taxonomists for standard genome sequencing and annotation.</title>
        <authorList>
            <consortium name="The Broad Institute Genomics Platform"/>
            <consortium name="The Broad Institute Genome Sequencing Center for Infectious Disease"/>
            <person name="Wu L."/>
            <person name="Ma J."/>
        </authorList>
    </citation>
    <scope>NUCLEOTIDE SEQUENCE [LARGE SCALE GENOMIC DNA]</scope>
    <source>
        <strain evidence="2 3">JCM 16221</strain>
    </source>
</reference>
<feature type="transmembrane region" description="Helical" evidence="1">
    <location>
        <begin position="94"/>
        <end position="115"/>
    </location>
</feature>
<organism evidence="2 3">
    <name type="scientific">Saccharopolyspora halophila</name>
    <dbReference type="NCBI Taxonomy" id="405551"/>
    <lineage>
        <taxon>Bacteria</taxon>
        <taxon>Bacillati</taxon>
        <taxon>Actinomycetota</taxon>
        <taxon>Actinomycetes</taxon>
        <taxon>Pseudonocardiales</taxon>
        <taxon>Pseudonocardiaceae</taxon>
        <taxon>Saccharopolyspora</taxon>
    </lineage>
</organism>
<evidence type="ECO:0000313" key="2">
    <source>
        <dbReference type="EMBL" id="GAA2332277.1"/>
    </source>
</evidence>
<keyword evidence="1" id="KW-1133">Transmembrane helix</keyword>
<dbReference type="EMBL" id="BAAARA010000001">
    <property type="protein sequence ID" value="GAA2332277.1"/>
    <property type="molecule type" value="Genomic_DNA"/>
</dbReference>
<sequence>MTFRDAVLLGFLLLDAAILAVVELLYLPLYIGPVQFPIAAAVAAVTTPLLVAAAGWISARRRVAGAPLVVWFLVVLIFGVFGPGGDVVLLGSDWRTLLLLGGGALPSAMMLGIVLSKQAAKS</sequence>
<comment type="caution">
    <text evidence="2">The sequence shown here is derived from an EMBL/GenBank/DDBJ whole genome shotgun (WGS) entry which is preliminary data.</text>
</comment>
<protein>
    <submittedName>
        <fullName evidence="2">Uncharacterized protein</fullName>
    </submittedName>
</protein>
<gene>
    <name evidence="2" type="ORF">GCM10009854_04380</name>
</gene>
<proteinExistence type="predicted"/>
<dbReference type="RefSeq" id="WP_344125882.1">
    <property type="nucleotide sequence ID" value="NZ_BAAARA010000001.1"/>
</dbReference>
<keyword evidence="3" id="KW-1185">Reference proteome</keyword>
<feature type="transmembrane region" description="Helical" evidence="1">
    <location>
        <begin position="36"/>
        <end position="57"/>
    </location>
</feature>
<dbReference type="Proteomes" id="UP001501218">
    <property type="component" value="Unassembled WGS sequence"/>
</dbReference>
<name>A0ABN3FKF7_9PSEU</name>
<feature type="transmembrane region" description="Helical" evidence="1">
    <location>
        <begin position="64"/>
        <end position="82"/>
    </location>
</feature>
<evidence type="ECO:0000256" key="1">
    <source>
        <dbReference type="SAM" id="Phobius"/>
    </source>
</evidence>